<reference evidence="2" key="2">
    <citation type="submission" date="2022-01" db="EMBL/GenBank/DDBJ databases">
        <authorList>
            <person name="Yamashiro T."/>
            <person name="Shiraishi A."/>
            <person name="Satake H."/>
            <person name="Nakayama K."/>
        </authorList>
    </citation>
    <scope>NUCLEOTIDE SEQUENCE</scope>
</reference>
<sequence>MKVRKGKRSDHLVNEKDEEPQPASEPQVEDDRITRQLSVVEGKGKGIATNNQAAQSLLDLQQPKKKSTTDQYIFQRRTPVTQDASTGPSAQLMTSNNITFIPSFIPNKLSTFI</sequence>
<keyword evidence="3" id="KW-1185">Reference proteome</keyword>
<evidence type="ECO:0000256" key="1">
    <source>
        <dbReference type="SAM" id="MobiDB-lite"/>
    </source>
</evidence>
<accession>A0ABQ5JFB1</accession>
<gene>
    <name evidence="2" type="ORF">Tco_1132569</name>
</gene>
<evidence type="ECO:0000313" key="2">
    <source>
        <dbReference type="EMBL" id="GJU10173.1"/>
    </source>
</evidence>
<dbReference type="Proteomes" id="UP001151760">
    <property type="component" value="Unassembled WGS sequence"/>
</dbReference>
<feature type="region of interest" description="Disordered" evidence="1">
    <location>
        <begin position="1"/>
        <end position="33"/>
    </location>
</feature>
<evidence type="ECO:0000313" key="3">
    <source>
        <dbReference type="Proteomes" id="UP001151760"/>
    </source>
</evidence>
<dbReference type="EMBL" id="BQNB010021798">
    <property type="protein sequence ID" value="GJU10173.1"/>
    <property type="molecule type" value="Genomic_DNA"/>
</dbReference>
<organism evidence="2 3">
    <name type="scientific">Tanacetum coccineum</name>
    <dbReference type="NCBI Taxonomy" id="301880"/>
    <lineage>
        <taxon>Eukaryota</taxon>
        <taxon>Viridiplantae</taxon>
        <taxon>Streptophyta</taxon>
        <taxon>Embryophyta</taxon>
        <taxon>Tracheophyta</taxon>
        <taxon>Spermatophyta</taxon>
        <taxon>Magnoliopsida</taxon>
        <taxon>eudicotyledons</taxon>
        <taxon>Gunneridae</taxon>
        <taxon>Pentapetalae</taxon>
        <taxon>asterids</taxon>
        <taxon>campanulids</taxon>
        <taxon>Asterales</taxon>
        <taxon>Asteraceae</taxon>
        <taxon>Asteroideae</taxon>
        <taxon>Anthemideae</taxon>
        <taxon>Anthemidinae</taxon>
        <taxon>Tanacetum</taxon>
    </lineage>
</organism>
<proteinExistence type="predicted"/>
<protein>
    <submittedName>
        <fullName evidence="2">Uncharacterized protein</fullName>
    </submittedName>
</protein>
<reference evidence="2" key="1">
    <citation type="journal article" date="2022" name="Int. J. Mol. Sci.">
        <title>Draft Genome of Tanacetum Coccineum: Genomic Comparison of Closely Related Tanacetum-Family Plants.</title>
        <authorList>
            <person name="Yamashiro T."/>
            <person name="Shiraishi A."/>
            <person name="Nakayama K."/>
            <person name="Satake H."/>
        </authorList>
    </citation>
    <scope>NUCLEOTIDE SEQUENCE</scope>
</reference>
<comment type="caution">
    <text evidence="2">The sequence shown here is derived from an EMBL/GenBank/DDBJ whole genome shotgun (WGS) entry which is preliminary data.</text>
</comment>
<name>A0ABQ5JFB1_9ASTR</name>